<feature type="region of interest" description="Disordered" evidence="2">
    <location>
        <begin position="1"/>
        <end position="48"/>
    </location>
</feature>
<name>A0ABY7DCZ3_MYAAR</name>
<dbReference type="EMBL" id="CP111013">
    <property type="protein sequence ID" value="WAQ95536.1"/>
    <property type="molecule type" value="Genomic_DNA"/>
</dbReference>
<evidence type="ECO:0000313" key="4">
    <source>
        <dbReference type="EMBL" id="WAQ95536.1"/>
    </source>
</evidence>
<keyword evidence="5" id="KW-1185">Reference proteome</keyword>
<feature type="compositionally biased region" description="Polar residues" evidence="2">
    <location>
        <begin position="239"/>
        <end position="250"/>
    </location>
</feature>
<dbReference type="InterPro" id="IPR015917">
    <property type="entry name" value="Pept_C14A"/>
</dbReference>
<dbReference type="PANTHER" id="PTHR10454:SF210">
    <property type="entry name" value="CASPASE-2"/>
    <property type="match status" value="1"/>
</dbReference>
<dbReference type="PROSITE" id="PS50208">
    <property type="entry name" value="CASPASE_P20"/>
    <property type="match status" value="1"/>
</dbReference>
<dbReference type="InterPro" id="IPR001309">
    <property type="entry name" value="Pept_C14_p20"/>
</dbReference>
<evidence type="ECO:0000259" key="3">
    <source>
        <dbReference type="PROSITE" id="PS50208"/>
    </source>
</evidence>
<feature type="compositionally biased region" description="Basic and acidic residues" evidence="2">
    <location>
        <begin position="18"/>
        <end position="37"/>
    </location>
</feature>
<dbReference type="PROSITE" id="PS01122">
    <property type="entry name" value="CASPASE_CYS"/>
    <property type="match status" value="1"/>
</dbReference>
<evidence type="ECO:0000313" key="5">
    <source>
        <dbReference type="Proteomes" id="UP001164746"/>
    </source>
</evidence>
<feature type="region of interest" description="Disordered" evidence="2">
    <location>
        <begin position="168"/>
        <end position="193"/>
    </location>
</feature>
<evidence type="ECO:0000256" key="1">
    <source>
        <dbReference type="ARBA" id="ARBA00010134"/>
    </source>
</evidence>
<gene>
    <name evidence="4" type="ORF">MAR_028226</name>
</gene>
<feature type="region of interest" description="Disordered" evidence="2">
    <location>
        <begin position="239"/>
        <end position="258"/>
    </location>
</feature>
<evidence type="ECO:0000256" key="2">
    <source>
        <dbReference type="SAM" id="MobiDB-lite"/>
    </source>
</evidence>
<dbReference type="InterPro" id="IPR033139">
    <property type="entry name" value="Caspase_cys_AS"/>
</dbReference>
<proteinExistence type="inferred from homology"/>
<dbReference type="Gene3D" id="3.40.50.1460">
    <property type="match status" value="1"/>
</dbReference>
<feature type="compositionally biased region" description="Basic and acidic residues" evidence="2">
    <location>
        <begin position="1"/>
        <end position="10"/>
    </location>
</feature>
<accession>A0ABY7DCZ3</accession>
<dbReference type="PANTHER" id="PTHR10454">
    <property type="entry name" value="CASPASE"/>
    <property type="match status" value="1"/>
</dbReference>
<reference evidence="4" key="1">
    <citation type="submission" date="2022-11" db="EMBL/GenBank/DDBJ databases">
        <title>Centuries of genome instability and evolution in soft-shell clam transmissible cancer (bioRxiv).</title>
        <authorList>
            <person name="Hart S.F.M."/>
            <person name="Yonemitsu M.A."/>
            <person name="Giersch R.M."/>
            <person name="Beal B.F."/>
            <person name="Arriagada G."/>
            <person name="Davis B.W."/>
            <person name="Ostrander E.A."/>
            <person name="Goff S.P."/>
            <person name="Metzger M.J."/>
        </authorList>
    </citation>
    <scope>NUCLEOTIDE SEQUENCE</scope>
    <source>
        <strain evidence="4">MELC-2E11</strain>
        <tissue evidence="4">Siphon/mantle</tissue>
    </source>
</reference>
<dbReference type="PRINTS" id="PR00376">
    <property type="entry name" value="IL1BCENZYME"/>
</dbReference>
<dbReference type="InterPro" id="IPR002398">
    <property type="entry name" value="Pept_C14"/>
</dbReference>
<comment type="similarity">
    <text evidence="1">Belongs to the peptidase C14A family.</text>
</comment>
<dbReference type="Pfam" id="PF00656">
    <property type="entry name" value="Peptidase_C14"/>
    <property type="match status" value="1"/>
</dbReference>
<sequence length="430" mass="48700">MNNQKEESKFGKPQPNDSHGDSENGQAHDIDVMRSYDSDIGNIGDRSTEIREKEYKELAIDFNQSVSDINRTENSQEHKMTKEEKIDNRGSEEGDEGIIYNQPIERESMGLESDLPEEDEIIGEDQPDGIKKIMRKAAKAIACGLKPKTKDEDKTPYSQHFKDRYAVSPETGSMESNFERGMPPTDTGQEFDERLSYRRAVSAGTVQRMKETHIKSSQHTSHTVPVALNEIEMYEPHASNTHIPQPSETPTMADDDSEDVYNFNHPTRGYMVIIVNDRFKHQPFRDGAECDLRHMKEMARKLGYRIQNTHFCKNLTQFETIGVLKNAKTADHSQCDSFALMISTHGLEQPNSKARGKMDHALVCADDKMIFTSTITEMFNDENCPTLKGKPKLFFIQACRGENLDSGSTIRILGPESTADKKRGKSTDFT</sequence>
<organism evidence="4 5">
    <name type="scientific">Mya arenaria</name>
    <name type="common">Soft-shell clam</name>
    <dbReference type="NCBI Taxonomy" id="6604"/>
    <lineage>
        <taxon>Eukaryota</taxon>
        <taxon>Metazoa</taxon>
        <taxon>Spiralia</taxon>
        <taxon>Lophotrochozoa</taxon>
        <taxon>Mollusca</taxon>
        <taxon>Bivalvia</taxon>
        <taxon>Autobranchia</taxon>
        <taxon>Heteroconchia</taxon>
        <taxon>Euheterodonta</taxon>
        <taxon>Imparidentia</taxon>
        <taxon>Neoheterodontei</taxon>
        <taxon>Myida</taxon>
        <taxon>Myoidea</taxon>
        <taxon>Myidae</taxon>
        <taxon>Mya</taxon>
    </lineage>
</organism>
<protein>
    <submittedName>
        <fullName evidence="4">CASP3-like protein</fullName>
    </submittedName>
</protein>
<feature type="region of interest" description="Disordered" evidence="2">
    <location>
        <begin position="67"/>
        <end position="114"/>
    </location>
</feature>
<dbReference type="SMART" id="SM00115">
    <property type="entry name" value="CASc"/>
    <property type="match status" value="1"/>
</dbReference>
<dbReference type="SUPFAM" id="SSF52129">
    <property type="entry name" value="Caspase-like"/>
    <property type="match status" value="1"/>
</dbReference>
<feature type="compositionally biased region" description="Basic and acidic residues" evidence="2">
    <location>
        <begin position="70"/>
        <end position="92"/>
    </location>
</feature>
<dbReference type="Proteomes" id="UP001164746">
    <property type="component" value="Chromosome 2"/>
</dbReference>
<feature type="domain" description="Caspase family p20" evidence="3">
    <location>
        <begin position="267"/>
        <end position="403"/>
    </location>
</feature>
<feature type="region of interest" description="Disordered" evidence="2">
    <location>
        <begin position="410"/>
        <end position="430"/>
    </location>
</feature>
<dbReference type="InterPro" id="IPR029030">
    <property type="entry name" value="Caspase-like_dom_sf"/>
</dbReference>
<dbReference type="InterPro" id="IPR011600">
    <property type="entry name" value="Pept_C14_caspase"/>
</dbReference>